<reference evidence="5" key="1">
    <citation type="journal article" date="2019" name="Int. J. Syst. Evol. Microbiol.">
        <title>The Global Catalogue of Microorganisms (GCM) 10K type strain sequencing project: providing services to taxonomists for standard genome sequencing and annotation.</title>
        <authorList>
            <consortium name="The Broad Institute Genomics Platform"/>
            <consortium name="The Broad Institute Genome Sequencing Center for Infectious Disease"/>
            <person name="Wu L."/>
            <person name="Ma J."/>
        </authorList>
    </citation>
    <scope>NUCLEOTIDE SEQUENCE [LARGE SCALE GENOMIC DNA]</scope>
    <source>
        <strain evidence="5">CGMCC 1.15923</strain>
    </source>
</reference>
<dbReference type="RefSeq" id="WP_188629389.1">
    <property type="nucleotide sequence ID" value="NZ_BMKE01000009.1"/>
</dbReference>
<evidence type="ECO:0000259" key="2">
    <source>
        <dbReference type="PROSITE" id="PS50110"/>
    </source>
</evidence>
<dbReference type="SMART" id="SM00448">
    <property type="entry name" value="REC"/>
    <property type="match status" value="1"/>
</dbReference>
<dbReference type="InterPro" id="IPR011006">
    <property type="entry name" value="CheY-like_superfamily"/>
</dbReference>
<dbReference type="Gene3D" id="2.30.30.40">
    <property type="entry name" value="SH3 Domains"/>
    <property type="match status" value="1"/>
</dbReference>
<dbReference type="Proteomes" id="UP000646152">
    <property type="component" value="Unassembled WGS sequence"/>
</dbReference>
<dbReference type="PANTHER" id="PTHR47233">
    <property type="entry name" value="CHEMOTAXIS PROTEIN CHEV"/>
    <property type="match status" value="1"/>
</dbReference>
<dbReference type="InterPro" id="IPR024181">
    <property type="entry name" value="Chemotax_regulator_CheV"/>
</dbReference>
<organism evidence="4 5">
    <name type="scientific">Oceanisphaera marina</name>
    <dbReference type="NCBI Taxonomy" id="2017550"/>
    <lineage>
        <taxon>Bacteria</taxon>
        <taxon>Pseudomonadati</taxon>
        <taxon>Pseudomonadota</taxon>
        <taxon>Gammaproteobacteria</taxon>
        <taxon>Aeromonadales</taxon>
        <taxon>Aeromonadaceae</taxon>
        <taxon>Oceanisphaera</taxon>
    </lineage>
</organism>
<proteinExistence type="predicted"/>
<dbReference type="SUPFAM" id="SSF52172">
    <property type="entry name" value="CheY-like"/>
    <property type="match status" value="1"/>
</dbReference>
<dbReference type="Pfam" id="PF00072">
    <property type="entry name" value="Response_reg"/>
    <property type="match status" value="1"/>
</dbReference>
<keyword evidence="5" id="KW-1185">Reference proteome</keyword>
<feature type="domain" description="Response regulatory" evidence="2">
    <location>
        <begin position="171"/>
        <end position="292"/>
    </location>
</feature>
<name>A0ABQ1IIC1_9GAMM</name>
<evidence type="ECO:0000259" key="3">
    <source>
        <dbReference type="PROSITE" id="PS50851"/>
    </source>
</evidence>
<evidence type="ECO:0000313" key="4">
    <source>
        <dbReference type="EMBL" id="GGB41859.1"/>
    </source>
</evidence>
<dbReference type="Gene3D" id="2.40.50.180">
    <property type="entry name" value="CheA-289, Domain 4"/>
    <property type="match status" value="1"/>
</dbReference>
<dbReference type="PANTHER" id="PTHR47233:SF2">
    <property type="entry name" value="CHEMOTAXIS SIGNAL TRANSDUCTION SYSTEM RESPONSE REGULATOR CHEV"/>
    <property type="match status" value="1"/>
</dbReference>
<evidence type="ECO:0000313" key="5">
    <source>
        <dbReference type="Proteomes" id="UP000646152"/>
    </source>
</evidence>
<sequence length="299" mass="33232">MSKHPKQLQKLLLFQLAGQRLFALGTLKIREIMPLPRLTRLPSSQHTVIGTATFRGAAVPVIDMAAAIGYPPLTGEDRANASVIVTDVHRKEIGFLVRNVQRIVETDWKEVSPPPKALGRNAFITGLVNIDEQLVQLLDLELLLARVYPESLRSQDVLLNDMEVETLRGLSILLVDDSVVARKQLCDVLDRKNIDYQVTHDGNDALARMITANDNGNPIDILVSDIEMPGLDGYELAFQVRNNARLHQPWIILHSSLSSEMSLSYAEQVGANRALTKFDAHELLHTMLAAAAGRKKQQE</sequence>
<feature type="modified residue" description="4-aspartylphosphate" evidence="1">
    <location>
        <position position="225"/>
    </location>
</feature>
<dbReference type="Pfam" id="PF01584">
    <property type="entry name" value="CheW"/>
    <property type="match status" value="1"/>
</dbReference>
<dbReference type="InterPro" id="IPR036061">
    <property type="entry name" value="CheW-like_dom_sf"/>
</dbReference>
<dbReference type="PROSITE" id="PS50110">
    <property type="entry name" value="RESPONSE_REGULATORY"/>
    <property type="match status" value="1"/>
</dbReference>
<evidence type="ECO:0000256" key="1">
    <source>
        <dbReference type="PROSITE-ProRule" id="PRU00169"/>
    </source>
</evidence>
<gene>
    <name evidence="4" type="primary">cheV</name>
    <name evidence="4" type="ORF">GCM10011502_13960</name>
</gene>
<accession>A0ABQ1IIC1</accession>
<dbReference type="PIRSF" id="PIRSF002867">
    <property type="entry name" value="CheV"/>
    <property type="match status" value="1"/>
</dbReference>
<dbReference type="SUPFAM" id="SSF50341">
    <property type="entry name" value="CheW-like"/>
    <property type="match status" value="1"/>
</dbReference>
<feature type="domain" description="CheW-like" evidence="3">
    <location>
        <begin position="8"/>
        <end position="149"/>
    </location>
</feature>
<protein>
    <submittedName>
        <fullName evidence="4">Chemotaxis protein CheW</fullName>
    </submittedName>
</protein>
<dbReference type="InterPro" id="IPR002545">
    <property type="entry name" value="CheW-lke_dom"/>
</dbReference>
<dbReference type="SMART" id="SM00260">
    <property type="entry name" value="CheW"/>
    <property type="match status" value="1"/>
</dbReference>
<keyword evidence="1" id="KW-0597">Phosphoprotein</keyword>
<dbReference type="EMBL" id="BMKE01000009">
    <property type="protein sequence ID" value="GGB41859.1"/>
    <property type="molecule type" value="Genomic_DNA"/>
</dbReference>
<dbReference type="PROSITE" id="PS50851">
    <property type="entry name" value="CHEW"/>
    <property type="match status" value="1"/>
</dbReference>
<dbReference type="Gene3D" id="3.40.50.2300">
    <property type="match status" value="1"/>
</dbReference>
<dbReference type="InterPro" id="IPR001789">
    <property type="entry name" value="Sig_transdc_resp-reg_receiver"/>
</dbReference>
<comment type="caution">
    <text evidence="4">The sequence shown here is derived from an EMBL/GenBank/DDBJ whole genome shotgun (WGS) entry which is preliminary data.</text>
</comment>